<comment type="similarity">
    <text evidence="1">Belongs to the Nudix hydrolase family.</text>
</comment>
<evidence type="ECO:0000256" key="1">
    <source>
        <dbReference type="ARBA" id="ARBA00005582"/>
    </source>
</evidence>
<dbReference type="Proteomes" id="UP000233343">
    <property type="component" value="Unassembled WGS sequence"/>
</dbReference>
<evidence type="ECO:0000259" key="3">
    <source>
        <dbReference type="PROSITE" id="PS51462"/>
    </source>
</evidence>
<gene>
    <name evidence="4" type="ORF">CWS20_09280</name>
</gene>
<evidence type="ECO:0000313" key="4">
    <source>
        <dbReference type="EMBL" id="PKG29277.1"/>
    </source>
</evidence>
<dbReference type="AlphaFoldDB" id="A0A2N0ZIC4"/>
<dbReference type="Gene3D" id="3.90.79.10">
    <property type="entry name" value="Nucleoside Triphosphate Pyrophosphohydrolase"/>
    <property type="match status" value="1"/>
</dbReference>
<keyword evidence="2" id="KW-0378">Hydrolase</keyword>
<reference evidence="4 5" key="1">
    <citation type="journal article" date="2010" name="Int. J. Syst. Evol. Microbiol.">
        <title>Bacillus horneckiae sp. nov., isolated from a spacecraft-assembly clean room.</title>
        <authorList>
            <person name="Vaishampayan P."/>
            <person name="Probst A."/>
            <person name="Krishnamurthi S."/>
            <person name="Ghosh S."/>
            <person name="Osman S."/>
            <person name="McDowall A."/>
            <person name="Ruckmani A."/>
            <person name="Mayilraj S."/>
            <person name="Venkateswaran K."/>
        </authorList>
    </citation>
    <scope>NUCLEOTIDE SEQUENCE [LARGE SCALE GENOMIC DNA]</scope>
    <source>
        <strain evidence="5">1PO1SC</strain>
    </source>
</reference>
<evidence type="ECO:0000313" key="5">
    <source>
        <dbReference type="Proteomes" id="UP000233343"/>
    </source>
</evidence>
<dbReference type="CDD" id="cd04699">
    <property type="entry name" value="NUDIX_MutT_Nudt1"/>
    <property type="match status" value="1"/>
</dbReference>
<feature type="domain" description="Nudix hydrolase" evidence="3">
    <location>
        <begin position="6"/>
        <end position="139"/>
    </location>
</feature>
<dbReference type="PRINTS" id="PR00502">
    <property type="entry name" value="NUDIXFAMILY"/>
</dbReference>
<dbReference type="Pfam" id="PF00293">
    <property type="entry name" value="NUDIX"/>
    <property type="match status" value="1"/>
</dbReference>
<dbReference type="PANTHER" id="PTHR43736">
    <property type="entry name" value="ADP-RIBOSE PYROPHOSPHATASE"/>
    <property type="match status" value="1"/>
</dbReference>
<dbReference type="InterPro" id="IPR000086">
    <property type="entry name" value="NUDIX_hydrolase_dom"/>
</dbReference>
<evidence type="ECO:0000256" key="2">
    <source>
        <dbReference type="ARBA" id="ARBA00022801"/>
    </source>
</evidence>
<dbReference type="PROSITE" id="PS51462">
    <property type="entry name" value="NUDIX"/>
    <property type="match status" value="1"/>
</dbReference>
<name>A0A2N0ZIC4_9BACI</name>
<protein>
    <submittedName>
        <fullName evidence="4">NUDIX domain-containing protein</fullName>
    </submittedName>
</protein>
<comment type="caution">
    <text evidence="4">The sequence shown here is derived from an EMBL/GenBank/DDBJ whole genome shotgun (WGS) entry which is preliminary data.</text>
</comment>
<dbReference type="InterPro" id="IPR015797">
    <property type="entry name" value="NUDIX_hydrolase-like_dom_sf"/>
</dbReference>
<dbReference type="SUPFAM" id="SSF55811">
    <property type="entry name" value="Nudix"/>
    <property type="match status" value="1"/>
</dbReference>
<dbReference type="GO" id="GO:0016787">
    <property type="term" value="F:hydrolase activity"/>
    <property type="evidence" value="ECO:0007669"/>
    <property type="project" value="UniProtKB-KW"/>
</dbReference>
<dbReference type="InterPro" id="IPR020476">
    <property type="entry name" value="Nudix_hydrolase"/>
</dbReference>
<organism evidence="4 5">
    <name type="scientific">Cytobacillus horneckiae</name>
    <dbReference type="NCBI Taxonomy" id="549687"/>
    <lineage>
        <taxon>Bacteria</taxon>
        <taxon>Bacillati</taxon>
        <taxon>Bacillota</taxon>
        <taxon>Bacilli</taxon>
        <taxon>Bacillales</taxon>
        <taxon>Bacillaceae</taxon>
        <taxon>Cytobacillus</taxon>
    </lineage>
</organism>
<keyword evidence="5" id="KW-1185">Reference proteome</keyword>
<dbReference type="EMBL" id="PISD01000017">
    <property type="protein sequence ID" value="PKG29277.1"/>
    <property type="molecule type" value="Genomic_DNA"/>
</dbReference>
<proteinExistence type="inferred from homology"/>
<accession>A0A2N0ZIC4</accession>
<dbReference type="RefSeq" id="WP_072502033.1">
    <property type="nucleotide sequence ID" value="NZ_JARSFA010000063.1"/>
</dbReference>
<dbReference type="PANTHER" id="PTHR43736:SF1">
    <property type="entry name" value="DIHYDRONEOPTERIN TRIPHOSPHATE DIPHOSPHATASE"/>
    <property type="match status" value="1"/>
</dbReference>
<sequence length="146" mass="16453">MNEAVALQTKTDIVIAIKGLIIHQGKALILQRADHDDVGAGTWECVGGKLEFGEEIEGSLIREVKEEAGIDISIEKLLYATTFQTDPTRQVVVLKYLCSCQTDTVLLSDEHKDFRWVPKDEAKQLLSEGILHDFEKHGIFCLKEWK</sequence>